<keyword evidence="1" id="KW-0812">Transmembrane</keyword>
<protein>
    <submittedName>
        <fullName evidence="2">Uncharacterized protein</fullName>
    </submittedName>
</protein>
<organism evidence="2 3">
    <name type="scientific">Microbacterium enclense</name>
    <dbReference type="NCBI Taxonomy" id="993073"/>
    <lineage>
        <taxon>Bacteria</taxon>
        <taxon>Bacillati</taxon>
        <taxon>Actinomycetota</taxon>
        <taxon>Actinomycetes</taxon>
        <taxon>Micrococcales</taxon>
        <taxon>Microbacteriaceae</taxon>
        <taxon>Microbacterium</taxon>
    </lineage>
</organism>
<dbReference type="EMBL" id="RBZY01000011">
    <property type="protein sequence ID" value="RWR21225.1"/>
    <property type="molecule type" value="Genomic_DNA"/>
</dbReference>
<dbReference type="RefSeq" id="WP_128216951.1">
    <property type="nucleotide sequence ID" value="NZ_RBZY01000011.1"/>
</dbReference>
<dbReference type="AlphaFoldDB" id="A0A3S3L0M3"/>
<reference evidence="2 3" key="1">
    <citation type="journal article" date="2018" name="Front. Microbiol.">
        <title>Novel Insights Into Bacterial Dimethylsulfoniopropionate Catabolism in the East China Sea.</title>
        <authorList>
            <person name="Liu J."/>
            <person name="Liu J."/>
            <person name="Zhang S.H."/>
            <person name="Liang J."/>
            <person name="Lin H."/>
            <person name="Song D."/>
            <person name="Yang G.P."/>
            <person name="Todd J.D."/>
            <person name="Zhang X.H."/>
        </authorList>
    </citation>
    <scope>NUCLEOTIDE SEQUENCE [LARGE SCALE GENOMIC DNA]</scope>
    <source>
        <strain evidence="2 3">ZYFD042</strain>
    </source>
</reference>
<keyword evidence="1" id="KW-1133">Transmembrane helix</keyword>
<accession>A0A3S3L0M3</accession>
<feature type="transmembrane region" description="Helical" evidence="1">
    <location>
        <begin position="81"/>
        <end position="99"/>
    </location>
</feature>
<feature type="transmembrane region" description="Helical" evidence="1">
    <location>
        <begin position="21"/>
        <end position="41"/>
    </location>
</feature>
<feature type="transmembrane region" description="Helical" evidence="1">
    <location>
        <begin position="119"/>
        <end position="139"/>
    </location>
</feature>
<evidence type="ECO:0000313" key="2">
    <source>
        <dbReference type="EMBL" id="RWR21225.1"/>
    </source>
</evidence>
<evidence type="ECO:0000256" key="1">
    <source>
        <dbReference type="SAM" id="Phobius"/>
    </source>
</evidence>
<dbReference type="OrthoDB" id="5068552at2"/>
<comment type="caution">
    <text evidence="2">The sequence shown here is derived from an EMBL/GenBank/DDBJ whole genome shotgun (WGS) entry which is preliminary data.</text>
</comment>
<keyword evidence="1" id="KW-0472">Membrane</keyword>
<proteinExistence type="predicted"/>
<sequence length="167" mass="17671">MTITQNETHENTLLPGAEIVVGIRSLLIWAVVAATLLAGFLRGSSGSCSGGVTGSGGFLDAEGRPTDAPPMCGSITMSANPLVYVAIALIVVLSLTRILRRADTIERALRILNNARMGIVVLTLVTFVVGYVAFATVRVDDWSSYSLLYPFPFATFDISTRTMGATG</sequence>
<name>A0A3S3L0M3_9MICO</name>
<dbReference type="Proteomes" id="UP000285970">
    <property type="component" value="Unassembled WGS sequence"/>
</dbReference>
<evidence type="ECO:0000313" key="3">
    <source>
        <dbReference type="Proteomes" id="UP000285970"/>
    </source>
</evidence>
<gene>
    <name evidence="2" type="ORF">D8Y23_04380</name>
</gene>